<dbReference type="EMBL" id="CP154858">
    <property type="protein sequence ID" value="XDT71108.1"/>
    <property type="molecule type" value="Genomic_DNA"/>
</dbReference>
<sequence length="185" mass="21177">MSRWWWPVWLSVLTGCAAEPPRSVAPYLERAPAGTFGPIDAEPRLAGFRDVFTHLDSPDLPGRIGAAYAETFWFNDTFHTLQRRDQLVQYFMSLQGKSRTTVTLLDVAVMGDHALLRWTMRIEFSLLWKDLDVRSTGITHLHWNEDGQIDLHQDYWDGVEGFYVHIPVLGGLLRAVRARLGEVPE</sequence>
<name>A0AB39URX5_9GAMM</name>
<evidence type="ECO:0000313" key="2">
    <source>
        <dbReference type="EMBL" id="XDT71108.1"/>
    </source>
</evidence>
<dbReference type="KEGG" id="tcd:AAIA72_09845"/>
<dbReference type="SUPFAM" id="SSF54427">
    <property type="entry name" value="NTF2-like"/>
    <property type="match status" value="1"/>
</dbReference>
<evidence type="ECO:0000259" key="1">
    <source>
        <dbReference type="Pfam" id="PF12680"/>
    </source>
</evidence>
<dbReference type="InterPro" id="IPR032710">
    <property type="entry name" value="NTF2-like_dom_sf"/>
</dbReference>
<proteinExistence type="predicted"/>
<protein>
    <submittedName>
        <fullName evidence="2">Nuclear transport factor 2 family protein</fullName>
    </submittedName>
</protein>
<dbReference type="RefSeq" id="WP_369600147.1">
    <property type="nucleotide sequence ID" value="NZ_CP154858.1"/>
</dbReference>
<dbReference type="InterPro" id="IPR037401">
    <property type="entry name" value="SnoaL-like"/>
</dbReference>
<dbReference type="AlphaFoldDB" id="A0AB39URX5"/>
<organism evidence="2">
    <name type="scientific">Thermohahella caldifontis</name>
    <dbReference type="NCBI Taxonomy" id="3142973"/>
    <lineage>
        <taxon>Bacteria</taxon>
        <taxon>Pseudomonadati</taxon>
        <taxon>Pseudomonadota</taxon>
        <taxon>Gammaproteobacteria</taxon>
        <taxon>Oceanospirillales</taxon>
        <taxon>Hahellaceae</taxon>
        <taxon>Thermohahella</taxon>
    </lineage>
</organism>
<dbReference type="Pfam" id="PF12680">
    <property type="entry name" value="SnoaL_2"/>
    <property type="match status" value="1"/>
</dbReference>
<dbReference type="Gene3D" id="3.10.450.50">
    <property type="match status" value="1"/>
</dbReference>
<dbReference type="PROSITE" id="PS51257">
    <property type="entry name" value="PROKAR_LIPOPROTEIN"/>
    <property type="match status" value="1"/>
</dbReference>
<accession>A0AB39URX5</accession>
<feature type="domain" description="SnoaL-like" evidence="1">
    <location>
        <begin position="49"/>
        <end position="150"/>
    </location>
</feature>
<reference evidence="2" key="1">
    <citation type="submission" date="2024-05" db="EMBL/GenBank/DDBJ databases">
        <title>Genome sequencing of novel strain.</title>
        <authorList>
            <person name="Ganbat D."/>
            <person name="Ganbat S."/>
            <person name="Lee S.-J."/>
        </authorList>
    </citation>
    <scope>NUCLEOTIDE SEQUENCE</scope>
    <source>
        <strain evidence="2">SMD15-11</strain>
    </source>
</reference>
<gene>
    <name evidence="2" type="ORF">AAIA72_09845</name>
</gene>